<feature type="compositionally biased region" description="Acidic residues" evidence="7">
    <location>
        <begin position="456"/>
        <end position="465"/>
    </location>
</feature>
<comment type="subcellular location">
    <subcellularLocation>
        <location evidence="1">Cell projection</location>
        <location evidence="1">Cilium</location>
        <location evidence="1">Flagellum</location>
    </subcellularLocation>
</comment>
<gene>
    <name evidence="8" type="ORF">ECC02_005733</name>
</gene>
<dbReference type="VEuPathDB" id="TriTrypDB:BCY84_17324"/>
<dbReference type="PANTHER" id="PTHR46437">
    <property type="entry name" value="MORN REPEAT-CONTAINING PROTEIN 5"/>
    <property type="match status" value="1"/>
</dbReference>
<feature type="region of interest" description="Disordered" evidence="7">
    <location>
        <begin position="298"/>
        <end position="505"/>
    </location>
</feature>
<comment type="caution">
    <text evidence="8">The sequence shown here is derived from an EMBL/GenBank/DDBJ whole genome shotgun (WGS) entry which is preliminary data.</text>
</comment>
<dbReference type="InterPro" id="IPR003409">
    <property type="entry name" value="MORN"/>
</dbReference>
<name>A0A7J6Y3X6_TRYCR</name>
<dbReference type="Gene3D" id="2.20.110.10">
    <property type="entry name" value="Histone H3 K4-specific methyltransferase SET7/9 N-terminal domain"/>
    <property type="match status" value="1"/>
</dbReference>
<dbReference type="SMART" id="SM00698">
    <property type="entry name" value="MORN"/>
    <property type="match status" value="2"/>
</dbReference>
<sequence length="505" mass="54552">MFYTSCSYQGERTPDGKRFHEQGIYTFANGDTYVGAFNDGRMHGHGTLFFTAERGGGQYRGVWENGRNVSGTFVFADGLVYGSGEDTTTTDNNTAAAAVEAENTATVTRLADTTSILNSGVKGRMDGRPISSNSNRGKGSVRESLAEEWLYCREGDRRLWAEHLREVMPVLPMQAVLGGVRVPQSSLWAVEPVVAPSVAAEAKIPATFVQGQPRSLADVPAHFWKDPQQRENVMSSMRLPTPPFKGAQGGAGREETMVDNGDRPAINLSLRIIAPLESEAMRRAIAAAVAASARAATSLEARKSPQPVSTLSPDSAGCFVTPGDTDVSDKKSANPELALQGTPVHLPVELEGGSAPRDDECSTVERHALQNTPLQDPTLAPCQTNEPSLAPHPSQGLSVPETPRSLTESPEEVTCRGASEARVDESAPSPVLQTVMYASLSQEQPEPDAKQHDEFRQEEEEQDTQEQEHYKQNAAQEHEGEQQEDLKNEIGSTEGDKMHLSVGNA</sequence>
<organism evidence="8 9">
    <name type="scientific">Trypanosoma cruzi</name>
    <dbReference type="NCBI Taxonomy" id="5693"/>
    <lineage>
        <taxon>Eukaryota</taxon>
        <taxon>Discoba</taxon>
        <taxon>Euglenozoa</taxon>
        <taxon>Kinetoplastea</taxon>
        <taxon>Metakinetoplastina</taxon>
        <taxon>Trypanosomatida</taxon>
        <taxon>Trypanosomatidae</taxon>
        <taxon>Trypanosoma</taxon>
        <taxon>Schizotrypanum</taxon>
    </lineage>
</organism>
<accession>A0A7J6Y3X6</accession>
<evidence type="ECO:0000256" key="4">
    <source>
        <dbReference type="ARBA" id="ARBA00022846"/>
    </source>
</evidence>
<feature type="compositionally biased region" description="Basic and acidic residues" evidence="7">
    <location>
        <begin position="466"/>
        <end position="499"/>
    </location>
</feature>
<feature type="compositionally biased region" description="Basic and acidic residues" evidence="7">
    <location>
        <begin position="356"/>
        <end position="368"/>
    </location>
</feature>
<evidence type="ECO:0000313" key="8">
    <source>
        <dbReference type="EMBL" id="KAF5221165.1"/>
    </source>
</evidence>
<keyword evidence="5" id="KW-0969">Cilium</keyword>
<dbReference type="InterPro" id="IPR042814">
    <property type="entry name" value="Morn5"/>
</dbReference>
<dbReference type="EMBL" id="JABDHM010000040">
    <property type="protein sequence ID" value="KAF5221165.1"/>
    <property type="molecule type" value="Genomic_DNA"/>
</dbReference>
<evidence type="ECO:0000256" key="1">
    <source>
        <dbReference type="ARBA" id="ARBA00004230"/>
    </source>
</evidence>
<keyword evidence="3" id="KW-0677">Repeat</keyword>
<evidence type="ECO:0000256" key="6">
    <source>
        <dbReference type="ARBA" id="ARBA00023273"/>
    </source>
</evidence>
<keyword evidence="6" id="KW-0966">Cell projection</keyword>
<protein>
    <recommendedName>
        <fullName evidence="2">MORN repeat-containing protein 5</fullName>
    </recommendedName>
</protein>
<dbReference type="PANTHER" id="PTHR46437:SF1">
    <property type="entry name" value="MORN REPEAT-CONTAINING PROTEIN 5"/>
    <property type="match status" value="1"/>
</dbReference>
<evidence type="ECO:0000256" key="7">
    <source>
        <dbReference type="SAM" id="MobiDB-lite"/>
    </source>
</evidence>
<dbReference type="Pfam" id="PF02493">
    <property type="entry name" value="MORN"/>
    <property type="match status" value="3"/>
</dbReference>
<feature type="compositionally biased region" description="Polar residues" evidence="7">
    <location>
        <begin position="369"/>
        <end position="387"/>
    </location>
</feature>
<dbReference type="GO" id="GO:0031514">
    <property type="term" value="C:motile cilium"/>
    <property type="evidence" value="ECO:0007669"/>
    <property type="project" value="UniProtKB-SubCell"/>
</dbReference>
<evidence type="ECO:0000313" key="9">
    <source>
        <dbReference type="Proteomes" id="UP000583944"/>
    </source>
</evidence>
<reference evidence="8 9" key="1">
    <citation type="journal article" date="2019" name="Genome Biol. Evol.">
        <title>Nanopore Sequencing Significantly Improves Genome Assembly of the Protozoan Parasite Trypanosoma cruzi.</title>
        <authorList>
            <person name="Diaz-Viraque F."/>
            <person name="Pita S."/>
            <person name="Greif G."/>
            <person name="de Souza R.C.M."/>
            <person name="Iraola G."/>
            <person name="Robello C."/>
        </authorList>
    </citation>
    <scope>NUCLEOTIDE SEQUENCE [LARGE SCALE GENOMIC DNA]</scope>
    <source>
        <strain evidence="8 9">Berenice</strain>
    </source>
</reference>
<keyword evidence="4" id="KW-0282">Flagellum</keyword>
<dbReference type="SUPFAM" id="SSF82185">
    <property type="entry name" value="Histone H3 K4-specific methyltransferase SET7/9 N-terminal domain"/>
    <property type="match status" value="1"/>
</dbReference>
<proteinExistence type="predicted"/>
<dbReference type="AlphaFoldDB" id="A0A7J6Y3X6"/>
<dbReference type="Proteomes" id="UP000583944">
    <property type="component" value="Unassembled WGS sequence"/>
</dbReference>
<evidence type="ECO:0000256" key="2">
    <source>
        <dbReference type="ARBA" id="ARBA00016322"/>
    </source>
</evidence>
<evidence type="ECO:0000256" key="3">
    <source>
        <dbReference type="ARBA" id="ARBA00022737"/>
    </source>
</evidence>
<feature type="region of interest" description="Disordered" evidence="7">
    <location>
        <begin position="236"/>
        <end position="260"/>
    </location>
</feature>
<dbReference type="VEuPathDB" id="TriTrypDB:ECC02_005733"/>
<evidence type="ECO:0000256" key="5">
    <source>
        <dbReference type="ARBA" id="ARBA00023069"/>
    </source>
</evidence>